<name>A0A1G9BXB8_9STAP</name>
<dbReference type="Pfam" id="PF11950">
    <property type="entry name" value="DUF3467"/>
    <property type="match status" value="1"/>
</dbReference>
<evidence type="ECO:0000313" key="1">
    <source>
        <dbReference type="EMBL" id="SDK44108.1"/>
    </source>
</evidence>
<organism evidence="1 2">
    <name type="scientific">Jeotgalicoccus aerolatus</name>
    <dbReference type="NCBI Taxonomy" id="709510"/>
    <lineage>
        <taxon>Bacteria</taxon>
        <taxon>Bacillati</taxon>
        <taxon>Bacillota</taxon>
        <taxon>Bacilli</taxon>
        <taxon>Bacillales</taxon>
        <taxon>Staphylococcaceae</taxon>
        <taxon>Jeotgalicoccus</taxon>
    </lineage>
</organism>
<proteinExistence type="predicted"/>
<dbReference type="Proteomes" id="UP000242700">
    <property type="component" value="Unassembled WGS sequence"/>
</dbReference>
<sequence>MENPNMSMPEQRPYTNARYMYVNSGAVATGDNDFIVKIETNLPDGLGEELDLIMSPRMAKQLRDILNNAVNEYEEKVDEIYMGHNVLDSYNLNEDKQE</sequence>
<dbReference type="EMBL" id="FNFI01000008">
    <property type="protein sequence ID" value="SDK44108.1"/>
    <property type="molecule type" value="Genomic_DNA"/>
</dbReference>
<evidence type="ECO:0008006" key="3">
    <source>
        <dbReference type="Google" id="ProtNLM"/>
    </source>
</evidence>
<dbReference type="OrthoDB" id="9765625at2"/>
<evidence type="ECO:0000313" key="2">
    <source>
        <dbReference type="Proteomes" id="UP000242700"/>
    </source>
</evidence>
<gene>
    <name evidence="1" type="ORF">SAMN05216187_108139</name>
</gene>
<dbReference type="AlphaFoldDB" id="A0A1G9BXB8"/>
<dbReference type="RefSeq" id="WP_092598557.1">
    <property type="nucleotide sequence ID" value="NZ_FNFI01000008.1"/>
</dbReference>
<accession>A0A1G9BXB8</accession>
<protein>
    <recommendedName>
        <fullName evidence="3">DUF3467 domain-containing protein</fullName>
    </recommendedName>
</protein>
<dbReference type="InterPro" id="IPR021857">
    <property type="entry name" value="DUF3467"/>
</dbReference>
<dbReference type="STRING" id="586411.SAMN05216187_108139"/>
<reference evidence="2" key="1">
    <citation type="submission" date="2016-10" db="EMBL/GenBank/DDBJ databases">
        <authorList>
            <person name="Varghese N."/>
            <person name="Submissions S."/>
        </authorList>
    </citation>
    <scope>NUCLEOTIDE SEQUENCE [LARGE SCALE GENOMIC DNA]</scope>
    <source>
        <strain evidence="2">CGMCC 1.8911</strain>
    </source>
</reference>